<dbReference type="InterPro" id="IPR036179">
    <property type="entry name" value="Ig-like_dom_sf"/>
</dbReference>
<reference evidence="2 3" key="1">
    <citation type="journal article" date="2017" name="PLoS Biol.">
        <title>The sea cucumber genome provides insights into morphological evolution and visceral regeneration.</title>
        <authorList>
            <person name="Zhang X."/>
            <person name="Sun L."/>
            <person name="Yuan J."/>
            <person name="Sun Y."/>
            <person name="Gao Y."/>
            <person name="Zhang L."/>
            <person name="Li S."/>
            <person name="Dai H."/>
            <person name="Hamel J.F."/>
            <person name="Liu C."/>
            <person name="Yu Y."/>
            <person name="Liu S."/>
            <person name="Lin W."/>
            <person name="Guo K."/>
            <person name="Jin S."/>
            <person name="Xu P."/>
            <person name="Storey K.B."/>
            <person name="Huan P."/>
            <person name="Zhang T."/>
            <person name="Zhou Y."/>
            <person name="Zhang J."/>
            <person name="Lin C."/>
            <person name="Li X."/>
            <person name="Xing L."/>
            <person name="Huo D."/>
            <person name="Sun M."/>
            <person name="Wang L."/>
            <person name="Mercier A."/>
            <person name="Li F."/>
            <person name="Yang H."/>
            <person name="Xiang J."/>
        </authorList>
    </citation>
    <scope>NUCLEOTIDE SEQUENCE [LARGE SCALE GENOMIC DNA]</scope>
    <source>
        <strain evidence="2">Shaxun</strain>
        <tissue evidence="2">Muscle</tissue>
    </source>
</reference>
<comment type="caution">
    <text evidence="2">The sequence shown here is derived from an EMBL/GenBank/DDBJ whole genome shotgun (WGS) entry which is preliminary data.</text>
</comment>
<sequence length="129" mass="13593">MAILDTGLHLAFTIILALSSATSVEDTECIQTQYFEIGTVGLIPCSCNASSLALIAWVNVNEGKTILLHPNGKKNGEGYESGEFDINSNGSLLINNVTASHESVFRVSTAISLMGSSSSKLICVHTTGM</sequence>
<dbReference type="AlphaFoldDB" id="A0A2G8K3V1"/>
<organism evidence="2 3">
    <name type="scientific">Stichopus japonicus</name>
    <name type="common">Sea cucumber</name>
    <dbReference type="NCBI Taxonomy" id="307972"/>
    <lineage>
        <taxon>Eukaryota</taxon>
        <taxon>Metazoa</taxon>
        <taxon>Echinodermata</taxon>
        <taxon>Eleutherozoa</taxon>
        <taxon>Echinozoa</taxon>
        <taxon>Holothuroidea</taxon>
        <taxon>Aspidochirotacea</taxon>
        <taxon>Aspidochirotida</taxon>
        <taxon>Stichopodidae</taxon>
        <taxon>Apostichopus</taxon>
    </lineage>
</organism>
<dbReference type="EMBL" id="MRZV01000913">
    <property type="protein sequence ID" value="PIK42681.1"/>
    <property type="molecule type" value="Genomic_DNA"/>
</dbReference>
<evidence type="ECO:0000256" key="1">
    <source>
        <dbReference type="SAM" id="SignalP"/>
    </source>
</evidence>
<feature type="signal peptide" evidence="1">
    <location>
        <begin position="1"/>
        <end position="23"/>
    </location>
</feature>
<accession>A0A2G8K3V1</accession>
<evidence type="ECO:0000313" key="2">
    <source>
        <dbReference type="EMBL" id="PIK42681.1"/>
    </source>
</evidence>
<name>A0A2G8K3V1_STIJA</name>
<evidence type="ECO:0000313" key="3">
    <source>
        <dbReference type="Proteomes" id="UP000230750"/>
    </source>
</evidence>
<proteinExistence type="predicted"/>
<protein>
    <recommendedName>
        <fullName evidence="4">Immunoglobulin V-set domain-containing protein</fullName>
    </recommendedName>
</protein>
<feature type="chain" id="PRO_5013842775" description="Immunoglobulin V-set domain-containing protein" evidence="1">
    <location>
        <begin position="24"/>
        <end position="129"/>
    </location>
</feature>
<dbReference type="SUPFAM" id="SSF48726">
    <property type="entry name" value="Immunoglobulin"/>
    <property type="match status" value="1"/>
</dbReference>
<keyword evidence="3" id="KW-1185">Reference proteome</keyword>
<dbReference type="Gene3D" id="2.60.40.10">
    <property type="entry name" value="Immunoglobulins"/>
    <property type="match status" value="1"/>
</dbReference>
<keyword evidence="1" id="KW-0732">Signal</keyword>
<evidence type="ECO:0008006" key="4">
    <source>
        <dbReference type="Google" id="ProtNLM"/>
    </source>
</evidence>
<dbReference type="OrthoDB" id="10055806at2759"/>
<dbReference type="Proteomes" id="UP000230750">
    <property type="component" value="Unassembled WGS sequence"/>
</dbReference>
<gene>
    <name evidence="2" type="ORF">BSL78_20464</name>
</gene>
<dbReference type="InterPro" id="IPR013783">
    <property type="entry name" value="Ig-like_fold"/>
</dbReference>